<dbReference type="Proteomes" id="UP001149140">
    <property type="component" value="Unassembled WGS sequence"/>
</dbReference>
<proteinExistence type="predicted"/>
<comment type="caution">
    <text evidence="2">The sequence shown here is derived from an EMBL/GenBank/DDBJ whole genome shotgun (WGS) entry which is preliminary data.</text>
</comment>
<reference evidence="2" key="1">
    <citation type="submission" date="2022-10" db="EMBL/GenBank/DDBJ databases">
        <title>The WGS of Solirubrobacter ginsenosidimutans DSM 21036.</title>
        <authorList>
            <person name="Jiang Z."/>
        </authorList>
    </citation>
    <scope>NUCLEOTIDE SEQUENCE</scope>
    <source>
        <strain evidence="2">DSM 21036</strain>
    </source>
</reference>
<evidence type="ECO:0000313" key="3">
    <source>
        <dbReference type="Proteomes" id="UP001149140"/>
    </source>
</evidence>
<keyword evidence="1" id="KW-1133">Transmembrane helix</keyword>
<keyword evidence="1" id="KW-0812">Transmembrane</keyword>
<dbReference type="RefSeq" id="WP_270043109.1">
    <property type="nucleotide sequence ID" value="NZ_JAPDOD010000028.1"/>
</dbReference>
<dbReference type="EMBL" id="JAPDOD010000028">
    <property type="protein sequence ID" value="MDA0163861.1"/>
    <property type="molecule type" value="Genomic_DNA"/>
</dbReference>
<organism evidence="2 3">
    <name type="scientific">Solirubrobacter ginsenosidimutans</name>
    <dbReference type="NCBI Taxonomy" id="490573"/>
    <lineage>
        <taxon>Bacteria</taxon>
        <taxon>Bacillati</taxon>
        <taxon>Actinomycetota</taxon>
        <taxon>Thermoleophilia</taxon>
        <taxon>Solirubrobacterales</taxon>
        <taxon>Solirubrobacteraceae</taxon>
        <taxon>Solirubrobacter</taxon>
    </lineage>
</organism>
<gene>
    <name evidence="2" type="ORF">OM076_26560</name>
</gene>
<keyword evidence="3" id="KW-1185">Reference proteome</keyword>
<feature type="transmembrane region" description="Helical" evidence="1">
    <location>
        <begin position="54"/>
        <end position="79"/>
    </location>
</feature>
<accession>A0A9X3S571</accession>
<protein>
    <submittedName>
        <fullName evidence="2">Uncharacterized protein</fullName>
    </submittedName>
</protein>
<sequence>MTVQRDIRDDLEPGSSDDLVALARRLQAQRPLPAPAFRGRLRRRLIAQTAPRGLGVRIAAFAGSGLGLLALAAAGAAGLGT</sequence>
<dbReference type="AlphaFoldDB" id="A0A9X3S571"/>
<evidence type="ECO:0000256" key="1">
    <source>
        <dbReference type="SAM" id="Phobius"/>
    </source>
</evidence>
<keyword evidence="1" id="KW-0472">Membrane</keyword>
<name>A0A9X3S571_9ACTN</name>
<evidence type="ECO:0000313" key="2">
    <source>
        <dbReference type="EMBL" id="MDA0163861.1"/>
    </source>
</evidence>